<reference evidence="2 3" key="1">
    <citation type="submission" date="2015-01" db="EMBL/GenBank/DDBJ databases">
        <title>The Genome Sequence of Cladophialophora immunda CBS83496.</title>
        <authorList>
            <consortium name="The Broad Institute Genomics Platform"/>
            <person name="Cuomo C."/>
            <person name="de Hoog S."/>
            <person name="Gorbushina A."/>
            <person name="Stielow B."/>
            <person name="Teixiera M."/>
            <person name="Abouelleil A."/>
            <person name="Chapman S.B."/>
            <person name="Priest M."/>
            <person name="Young S.K."/>
            <person name="Wortman J."/>
            <person name="Nusbaum C."/>
            <person name="Birren B."/>
        </authorList>
    </citation>
    <scope>NUCLEOTIDE SEQUENCE [LARGE SCALE GENOMIC DNA]</scope>
    <source>
        <strain evidence="2 3">CBS 83496</strain>
    </source>
</reference>
<feature type="compositionally biased region" description="Low complexity" evidence="1">
    <location>
        <begin position="473"/>
        <end position="482"/>
    </location>
</feature>
<gene>
    <name evidence="2" type="ORF">PV07_08161</name>
</gene>
<name>A0A0D2ATL4_9EURO</name>
<dbReference type="AlphaFoldDB" id="A0A0D2ATL4"/>
<dbReference type="OrthoDB" id="4139190at2759"/>
<dbReference type="EMBL" id="KN847043">
    <property type="protein sequence ID" value="KIW28502.1"/>
    <property type="molecule type" value="Genomic_DNA"/>
</dbReference>
<feature type="region of interest" description="Disordered" evidence="1">
    <location>
        <begin position="459"/>
        <end position="482"/>
    </location>
</feature>
<organism evidence="2 3">
    <name type="scientific">Cladophialophora immunda</name>
    <dbReference type="NCBI Taxonomy" id="569365"/>
    <lineage>
        <taxon>Eukaryota</taxon>
        <taxon>Fungi</taxon>
        <taxon>Dikarya</taxon>
        <taxon>Ascomycota</taxon>
        <taxon>Pezizomycotina</taxon>
        <taxon>Eurotiomycetes</taxon>
        <taxon>Chaetothyriomycetidae</taxon>
        <taxon>Chaetothyriales</taxon>
        <taxon>Herpotrichiellaceae</taxon>
        <taxon>Cladophialophora</taxon>
    </lineage>
</organism>
<evidence type="ECO:0008006" key="4">
    <source>
        <dbReference type="Google" id="ProtNLM"/>
    </source>
</evidence>
<dbReference type="GeneID" id="27347355"/>
<proteinExistence type="predicted"/>
<protein>
    <recommendedName>
        <fullName evidence="4">C2H2-type domain-containing protein</fullName>
    </recommendedName>
</protein>
<sequence length="482" mass="54840">MARDNNNEHCRRQGQHCAAPCGLEIFVPIPRAMFFAGVRDFPRPQEVYHNPVYIPPSFETRLGARANSNSLVGSSFSQPPFTSHPRGPGITEFWECLTALQDPVPIYQSPFGPVTPVHEFLPNMASYDARLIPVREDAVTDALTSFMQNPSTSINDCYRSAVRNFLRRSVETNILDLVRRIDLEVEFALQIIRATKRPEQFTLEQMDSLQALGKSFTEMGATYREVWLEEVTRLNIWPHHQANIVDADEYQRYIGRRDWDAEWVRGTLERSEAEVGAYNNPYHGGNIINGDNGQDEGRARDVDMMDIVTIEDDHSSATDEDEETIVVGNNAQGITTWSRFVEGELTPFAQYEHGRERPWACLLCEKCVVSEKGKLLRHLRQQHGLTGLKAMKADEKNYSNFQGHDGQDCFIWGEYVRGDPRPWKCLLCANHAGVKCGRSTFARHFQLTHGIRVVLPPVTSEEIRRHNQRRQRGQQANNASGA</sequence>
<evidence type="ECO:0000256" key="1">
    <source>
        <dbReference type="SAM" id="MobiDB-lite"/>
    </source>
</evidence>
<evidence type="ECO:0000313" key="2">
    <source>
        <dbReference type="EMBL" id="KIW28502.1"/>
    </source>
</evidence>
<keyword evidence="3" id="KW-1185">Reference proteome</keyword>
<dbReference type="Proteomes" id="UP000054466">
    <property type="component" value="Unassembled WGS sequence"/>
</dbReference>
<accession>A0A0D2ATL4</accession>
<evidence type="ECO:0000313" key="3">
    <source>
        <dbReference type="Proteomes" id="UP000054466"/>
    </source>
</evidence>
<dbReference type="RefSeq" id="XP_016248718.1">
    <property type="nucleotide sequence ID" value="XM_016395299.1"/>
</dbReference>
<dbReference type="VEuPathDB" id="FungiDB:PV07_08161"/>
<dbReference type="HOGENOM" id="CLU_566187_0_0_1"/>